<dbReference type="AlphaFoldDB" id="A0A8S1QDJ0"/>
<keyword evidence="2" id="KW-1185">Reference proteome</keyword>
<evidence type="ECO:0000313" key="2">
    <source>
        <dbReference type="Proteomes" id="UP000692954"/>
    </source>
</evidence>
<accession>A0A8S1QDJ0</accession>
<proteinExistence type="predicted"/>
<comment type="caution">
    <text evidence="1">The sequence shown here is derived from an EMBL/GenBank/DDBJ whole genome shotgun (WGS) entry which is preliminary data.</text>
</comment>
<gene>
    <name evidence="1" type="ORF">PSON_ATCC_30995.1.T1030125</name>
</gene>
<evidence type="ECO:0000313" key="1">
    <source>
        <dbReference type="EMBL" id="CAD8113446.1"/>
    </source>
</evidence>
<reference evidence="1" key="1">
    <citation type="submission" date="2021-01" db="EMBL/GenBank/DDBJ databases">
        <authorList>
            <consortium name="Genoscope - CEA"/>
            <person name="William W."/>
        </authorList>
    </citation>
    <scope>NUCLEOTIDE SEQUENCE</scope>
</reference>
<organism evidence="1 2">
    <name type="scientific">Paramecium sonneborni</name>
    <dbReference type="NCBI Taxonomy" id="65129"/>
    <lineage>
        <taxon>Eukaryota</taxon>
        <taxon>Sar</taxon>
        <taxon>Alveolata</taxon>
        <taxon>Ciliophora</taxon>
        <taxon>Intramacronucleata</taxon>
        <taxon>Oligohymenophorea</taxon>
        <taxon>Peniculida</taxon>
        <taxon>Parameciidae</taxon>
        <taxon>Paramecium</taxon>
    </lineage>
</organism>
<name>A0A8S1QDJ0_9CILI</name>
<protein>
    <submittedName>
        <fullName evidence="1">Uncharacterized protein</fullName>
    </submittedName>
</protein>
<dbReference type="Proteomes" id="UP000692954">
    <property type="component" value="Unassembled WGS sequence"/>
</dbReference>
<dbReference type="EMBL" id="CAJJDN010000103">
    <property type="protein sequence ID" value="CAD8113446.1"/>
    <property type="molecule type" value="Genomic_DNA"/>
</dbReference>
<sequence>MDLQILQQYQSLILRIYMLNKSINESDYLKSGV</sequence>